<dbReference type="Gene3D" id="3.40.50.300">
    <property type="entry name" value="P-loop containing nucleotide triphosphate hydrolases"/>
    <property type="match status" value="1"/>
</dbReference>
<gene>
    <name evidence="1" type="ORF">BW732_01470</name>
</gene>
<reference evidence="1 2" key="1">
    <citation type="journal article" date="2010" name="Int. J. Syst. Evol. Microbiol.">
        <title>Vagococcus penaei sp. nov., isolated from spoilage microbiota of cooked shrimp (Penaeus vannamei).</title>
        <authorList>
            <person name="Jaffres E."/>
            <person name="Prevost H."/>
            <person name="Rossero A."/>
            <person name="Joffraud J.J."/>
            <person name="Dousset X."/>
        </authorList>
    </citation>
    <scope>NUCLEOTIDE SEQUENCE [LARGE SCALE GENOMIC DNA]</scope>
    <source>
        <strain evidence="1 2">CD276</strain>
    </source>
</reference>
<dbReference type="OrthoDB" id="1201990at2"/>
<dbReference type="Proteomes" id="UP000188246">
    <property type="component" value="Chromosome"/>
</dbReference>
<dbReference type="KEGG" id="vpi:BW732_01470"/>
<dbReference type="EMBL" id="CP019609">
    <property type="protein sequence ID" value="AQP53023.1"/>
    <property type="molecule type" value="Genomic_DNA"/>
</dbReference>
<dbReference type="PANTHER" id="PTHR37816:SF3">
    <property type="entry name" value="MODULATES DNA TOPOLOGY"/>
    <property type="match status" value="1"/>
</dbReference>
<organism evidence="1 2">
    <name type="scientific">Vagococcus penaei</name>
    <dbReference type="NCBI Taxonomy" id="633807"/>
    <lineage>
        <taxon>Bacteria</taxon>
        <taxon>Bacillati</taxon>
        <taxon>Bacillota</taxon>
        <taxon>Bacilli</taxon>
        <taxon>Lactobacillales</taxon>
        <taxon>Enterococcaceae</taxon>
        <taxon>Vagococcus</taxon>
    </lineage>
</organism>
<protein>
    <submittedName>
        <fullName evidence="1">DNA topology modulation protein FlaR</fullName>
    </submittedName>
</protein>
<keyword evidence="2" id="KW-1185">Reference proteome</keyword>
<accession>A0A1Q2D3W8</accession>
<proteinExistence type="predicted"/>
<dbReference type="InterPro" id="IPR052922">
    <property type="entry name" value="Cytidylate_Kinase-2"/>
</dbReference>
<dbReference type="AlphaFoldDB" id="A0A1Q2D3W8"/>
<dbReference type="InterPro" id="IPR027417">
    <property type="entry name" value="P-loop_NTPase"/>
</dbReference>
<sequence>MKLAILGFSGSGKSTLAKQLGSFYQIPVLHLDTIQFQPNWVIREKEEGQQLVKEFMTIYDSWVIDGNYTGFYQQERLDMADEIIYLNFSRLRCLMRVLNRYRQNKGKTRSDMADGCIEKIDWPFIWWVLAKGRSRSRRKHYKLVGRDYSDKFIELKNPRQVSLWLTSRGIDV</sequence>
<evidence type="ECO:0000313" key="2">
    <source>
        <dbReference type="Proteomes" id="UP000188246"/>
    </source>
</evidence>
<evidence type="ECO:0000313" key="1">
    <source>
        <dbReference type="EMBL" id="AQP53023.1"/>
    </source>
</evidence>
<dbReference type="RefSeq" id="WP_077275121.1">
    <property type="nucleotide sequence ID" value="NZ_CP019609.1"/>
</dbReference>
<dbReference type="SUPFAM" id="SSF52540">
    <property type="entry name" value="P-loop containing nucleoside triphosphate hydrolases"/>
    <property type="match status" value="1"/>
</dbReference>
<name>A0A1Q2D3W8_9ENTE</name>
<dbReference type="STRING" id="633807.BW732_01470"/>
<dbReference type="PANTHER" id="PTHR37816">
    <property type="entry name" value="YALI0E33011P"/>
    <property type="match status" value="1"/>
</dbReference>